<evidence type="ECO:0000313" key="3">
    <source>
        <dbReference type="Proteomes" id="UP000028999"/>
    </source>
</evidence>
<accession>A0A078INE7</accession>
<sequence>MESKKIFMAFFIMTILVASLIHWM</sequence>
<dbReference type="AlphaFoldDB" id="A0A078INE7"/>
<dbReference type="Gramene" id="CDY50553">
    <property type="protein sequence ID" value="CDY50553"/>
    <property type="gene ID" value="GSBRNA2T00096983001"/>
</dbReference>
<dbReference type="Proteomes" id="UP000028999">
    <property type="component" value="Unassembled WGS sequence"/>
</dbReference>
<organism evidence="2 3">
    <name type="scientific">Brassica napus</name>
    <name type="common">Rape</name>
    <dbReference type="NCBI Taxonomy" id="3708"/>
    <lineage>
        <taxon>Eukaryota</taxon>
        <taxon>Viridiplantae</taxon>
        <taxon>Streptophyta</taxon>
        <taxon>Embryophyta</taxon>
        <taxon>Tracheophyta</taxon>
        <taxon>Spermatophyta</taxon>
        <taxon>Magnoliopsida</taxon>
        <taxon>eudicotyledons</taxon>
        <taxon>Gunneridae</taxon>
        <taxon>Pentapetalae</taxon>
        <taxon>rosids</taxon>
        <taxon>malvids</taxon>
        <taxon>Brassicales</taxon>
        <taxon>Brassicaceae</taxon>
        <taxon>Brassiceae</taxon>
        <taxon>Brassica</taxon>
    </lineage>
</organism>
<feature type="transmembrane region" description="Helical" evidence="1">
    <location>
        <begin position="6"/>
        <end position="23"/>
    </location>
</feature>
<name>A0A078INE7_BRANA</name>
<evidence type="ECO:0000256" key="1">
    <source>
        <dbReference type="SAM" id="Phobius"/>
    </source>
</evidence>
<keyword evidence="3" id="KW-1185">Reference proteome</keyword>
<keyword evidence="1" id="KW-0472">Membrane</keyword>
<protein>
    <submittedName>
        <fullName evidence="2">BnaA01g30670D protein</fullName>
    </submittedName>
</protein>
<dbReference type="EMBL" id="LK032922">
    <property type="protein sequence ID" value="CDY50553.1"/>
    <property type="molecule type" value="Genomic_DNA"/>
</dbReference>
<reference evidence="2 3" key="1">
    <citation type="journal article" date="2014" name="Science">
        <title>Plant genetics. Early allopolyploid evolution in the post-Neolithic Brassica napus oilseed genome.</title>
        <authorList>
            <person name="Chalhoub B."/>
            <person name="Denoeud F."/>
            <person name="Liu S."/>
            <person name="Parkin I.A."/>
            <person name="Tang H."/>
            <person name="Wang X."/>
            <person name="Chiquet J."/>
            <person name="Belcram H."/>
            <person name="Tong C."/>
            <person name="Samans B."/>
            <person name="Correa M."/>
            <person name="Da Silva C."/>
            <person name="Just J."/>
            <person name="Falentin C."/>
            <person name="Koh C.S."/>
            <person name="Le Clainche I."/>
            <person name="Bernard M."/>
            <person name="Bento P."/>
            <person name="Noel B."/>
            <person name="Labadie K."/>
            <person name="Alberti A."/>
            <person name="Charles M."/>
            <person name="Arnaud D."/>
            <person name="Guo H."/>
            <person name="Daviaud C."/>
            <person name="Alamery S."/>
            <person name="Jabbari K."/>
            <person name="Zhao M."/>
            <person name="Edger P.P."/>
            <person name="Chelaifa H."/>
            <person name="Tack D."/>
            <person name="Lassalle G."/>
            <person name="Mestiri I."/>
            <person name="Schnel N."/>
            <person name="Le Paslier M.C."/>
            <person name="Fan G."/>
            <person name="Renault V."/>
            <person name="Bayer P.E."/>
            <person name="Golicz A.A."/>
            <person name="Manoli S."/>
            <person name="Lee T.H."/>
            <person name="Thi V.H."/>
            <person name="Chalabi S."/>
            <person name="Hu Q."/>
            <person name="Fan C."/>
            <person name="Tollenaere R."/>
            <person name="Lu Y."/>
            <person name="Battail C."/>
            <person name="Shen J."/>
            <person name="Sidebottom C.H."/>
            <person name="Wang X."/>
            <person name="Canaguier A."/>
            <person name="Chauveau A."/>
            <person name="Berard A."/>
            <person name="Deniot G."/>
            <person name="Guan M."/>
            <person name="Liu Z."/>
            <person name="Sun F."/>
            <person name="Lim Y.P."/>
            <person name="Lyons E."/>
            <person name="Town C.D."/>
            <person name="Bancroft I."/>
            <person name="Wang X."/>
            <person name="Meng J."/>
            <person name="Ma J."/>
            <person name="Pires J.C."/>
            <person name="King G.J."/>
            <person name="Brunel D."/>
            <person name="Delourme R."/>
            <person name="Renard M."/>
            <person name="Aury J.M."/>
            <person name="Adams K.L."/>
            <person name="Batley J."/>
            <person name="Snowdon R.J."/>
            <person name="Tost J."/>
            <person name="Edwards D."/>
            <person name="Zhou Y."/>
            <person name="Hua W."/>
            <person name="Sharpe A.G."/>
            <person name="Paterson A.H."/>
            <person name="Guan C."/>
            <person name="Wincker P."/>
        </authorList>
    </citation>
    <scope>NUCLEOTIDE SEQUENCE [LARGE SCALE GENOMIC DNA]</scope>
    <source>
        <strain evidence="3">cv. Darmor-bzh</strain>
    </source>
</reference>
<evidence type="ECO:0000313" key="2">
    <source>
        <dbReference type="EMBL" id="CDY50553.1"/>
    </source>
</evidence>
<proteinExistence type="predicted"/>
<keyword evidence="1" id="KW-0812">Transmembrane</keyword>
<gene>
    <name evidence="2" type="primary">BnaA01g30670D</name>
    <name evidence="2" type="ORF">GSBRNA2T00096983001</name>
</gene>
<keyword evidence="1" id="KW-1133">Transmembrane helix</keyword>
<dbReference type="PaxDb" id="3708-A0A078INE7"/>